<organism evidence="3 4">
    <name type="scientific">Thalassoglobus neptunius</name>
    <dbReference type="NCBI Taxonomy" id="1938619"/>
    <lineage>
        <taxon>Bacteria</taxon>
        <taxon>Pseudomonadati</taxon>
        <taxon>Planctomycetota</taxon>
        <taxon>Planctomycetia</taxon>
        <taxon>Planctomycetales</taxon>
        <taxon>Planctomycetaceae</taxon>
        <taxon>Thalassoglobus</taxon>
    </lineage>
</organism>
<gene>
    <name evidence="3" type="ORF">KOR42_28190</name>
</gene>
<accession>A0A5C5WZW3</accession>
<dbReference type="InterPro" id="IPR012495">
    <property type="entry name" value="TadE-like_dom"/>
</dbReference>
<dbReference type="Pfam" id="PF07811">
    <property type="entry name" value="TadE"/>
    <property type="match status" value="1"/>
</dbReference>
<proteinExistence type="predicted"/>
<keyword evidence="1" id="KW-0812">Transmembrane</keyword>
<protein>
    <recommendedName>
        <fullName evidence="2">TadE-like domain-containing protein</fullName>
    </recommendedName>
</protein>
<name>A0A5C5WZW3_9PLAN</name>
<evidence type="ECO:0000259" key="2">
    <source>
        <dbReference type="Pfam" id="PF07811"/>
    </source>
</evidence>
<evidence type="ECO:0000313" key="3">
    <source>
        <dbReference type="EMBL" id="TWT55433.1"/>
    </source>
</evidence>
<keyword evidence="1" id="KW-1133">Transmembrane helix</keyword>
<evidence type="ECO:0000256" key="1">
    <source>
        <dbReference type="SAM" id="Phobius"/>
    </source>
</evidence>
<feature type="transmembrane region" description="Helical" evidence="1">
    <location>
        <begin position="20"/>
        <end position="46"/>
    </location>
</feature>
<evidence type="ECO:0000313" key="4">
    <source>
        <dbReference type="Proteomes" id="UP000317243"/>
    </source>
</evidence>
<reference evidence="3 4" key="1">
    <citation type="submission" date="2019-02" db="EMBL/GenBank/DDBJ databases">
        <title>Deep-cultivation of Planctomycetes and their phenomic and genomic characterization uncovers novel biology.</title>
        <authorList>
            <person name="Wiegand S."/>
            <person name="Jogler M."/>
            <person name="Boedeker C."/>
            <person name="Pinto D."/>
            <person name="Vollmers J."/>
            <person name="Rivas-Marin E."/>
            <person name="Kohn T."/>
            <person name="Peeters S.H."/>
            <person name="Heuer A."/>
            <person name="Rast P."/>
            <person name="Oberbeckmann S."/>
            <person name="Bunk B."/>
            <person name="Jeske O."/>
            <person name="Meyerdierks A."/>
            <person name="Storesund J.E."/>
            <person name="Kallscheuer N."/>
            <person name="Luecker S."/>
            <person name="Lage O.M."/>
            <person name="Pohl T."/>
            <person name="Merkel B.J."/>
            <person name="Hornburger P."/>
            <person name="Mueller R.-W."/>
            <person name="Bruemmer F."/>
            <person name="Labrenz M."/>
            <person name="Spormann A.M."/>
            <person name="Op Den Camp H."/>
            <person name="Overmann J."/>
            <person name="Amann R."/>
            <person name="Jetten M.S.M."/>
            <person name="Mascher T."/>
            <person name="Medema M.H."/>
            <person name="Devos D.P."/>
            <person name="Kaster A.-K."/>
            <person name="Ovreas L."/>
            <person name="Rohde M."/>
            <person name="Galperin M.Y."/>
            <person name="Jogler C."/>
        </authorList>
    </citation>
    <scope>NUCLEOTIDE SEQUENCE [LARGE SCALE GENOMIC DNA]</scope>
    <source>
        <strain evidence="3 4">KOR42</strain>
    </source>
</reference>
<dbReference type="Proteomes" id="UP000317243">
    <property type="component" value="Unassembled WGS sequence"/>
</dbReference>
<dbReference type="EMBL" id="SIHI01000004">
    <property type="protein sequence ID" value="TWT55433.1"/>
    <property type="molecule type" value="Genomic_DNA"/>
</dbReference>
<keyword evidence="1" id="KW-0472">Membrane</keyword>
<keyword evidence="4" id="KW-1185">Reference proteome</keyword>
<dbReference type="RefSeq" id="WP_146510329.1">
    <property type="nucleotide sequence ID" value="NZ_SIHI01000004.1"/>
</dbReference>
<dbReference type="OrthoDB" id="9865737at2"/>
<feature type="domain" description="TadE-like" evidence="2">
    <location>
        <begin position="18"/>
        <end position="60"/>
    </location>
</feature>
<sequence>MRATKIDSMGRSLRTQRGIVAFEAIVWLPILLIVLFSIVEMGLMLVGVMHVSMASRIAAREVSITSGLASASSSVITDDLRETVDLYFENAGYGPSASLGLRLQHTVGAGGSFASGECEAESDPPLPEIMTGAPRAVRVVVCLPAEVVSPNCLAQFGFDLSNCRIHGVTTFPYLGESP</sequence>
<dbReference type="AlphaFoldDB" id="A0A5C5WZW3"/>
<comment type="caution">
    <text evidence="3">The sequence shown here is derived from an EMBL/GenBank/DDBJ whole genome shotgun (WGS) entry which is preliminary data.</text>
</comment>